<dbReference type="SMART" id="SM00220">
    <property type="entry name" value="S_TKc"/>
    <property type="match status" value="1"/>
</dbReference>
<dbReference type="Gene3D" id="1.10.510.10">
    <property type="entry name" value="Transferase(Phosphotransferase) domain 1"/>
    <property type="match status" value="1"/>
</dbReference>
<dbReference type="EnsemblPlants" id="EMT23873">
    <property type="protein sequence ID" value="EMT23873"/>
    <property type="gene ID" value="F775_24394"/>
</dbReference>
<dbReference type="InterPro" id="IPR011009">
    <property type="entry name" value="Kinase-like_dom_sf"/>
</dbReference>
<dbReference type="InterPro" id="IPR000719">
    <property type="entry name" value="Prot_kinase_dom"/>
</dbReference>
<proteinExistence type="predicted"/>
<sequence>MPLWQPKTYNIGGGGGGCSCKVKGKGTEWKEMGPRGELGGPAVSESYKSVVRIHANLPLLCPKFALKISVHLTELKRVRGLEDTKDNQVESTACVLITSHAVYKKEEIAVKLLDSAKEIDDKQFMNELSNHMKVQHPNIVRLVGYCNEVTSEYIEQKDGPPVFGNSLGHDWPTHYQIIKGTCEGLCYLHCGCERPILHLDLKPANILLDKRKNPKIADFGLSRIYTTSRTHVKVIGSVSGTTNYMAPEVRKEGVVSDKADVFSLGVTIIDVCTYWRERDNTADLYQVETCTKIAICCVHTDRHQRPTMKEIMVNLNDMETQVLGKGLHTLTVNSSGRHVPNKLSSDNSGRGPLDVVIVYAFDCTDWTPAWYTVDNGIFWMVQEKLTHFPDSCMGYIYVMSTANTYTSDMKVVDSAETKETGYTGFARRRTTCTKNMASGLAEAHKMISSRGHHNGIILFFSDGLMNEGDFFDGTNNFISEVPVHTFTLAGDTYNNVLQSIAANSPGGKFHTKPVPERPNLSTPFSKLLDSLLGGTPEDVERPLGSISGRDPLDVVMVYAFDCTDSTPAWYTVDSGVFWLVQEKLTHYVDSCMGYIYVMSTPNTYTSDMKVVDSAETKETGYTGFARRRMTCTKNMASGLVEAHKMVSSRGYRNGIILFFSDGLINKGDFFDGTEKFVSTVPVHTFTLGGDAYNQGLQDIAKNSPGGTFTRLPVPERPHLSAPFSKLLDSLLGGTMD</sequence>
<reference evidence="1" key="1">
    <citation type="submission" date="2015-06" db="UniProtKB">
        <authorList>
            <consortium name="EnsemblPlants"/>
        </authorList>
    </citation>
    <scope>IDENTIFICATION</scope>
</reference>
<evidence type="ECO:0000313" key="1">
    <source>
        <dbReference type="EnsemblPlants" id="EMT23873"/>
    </source>
</evidence>
<dbReference type="AlphaFoldDB" id="M8BPZ2"/>
<name>M8BPZ2_AEGTA</name>
<dbReference type="SUPFAM" id="SSF56112">
    <property type="entry name" value="Protein kinase-like (PK-like)"/>
    <property type="match status" value="1"/>
</dbReference>
<dbReference type="PROSITE" id="PS51257">
    <property type="entry name" value="PROKAR_LIPOPROTEIN"/>
    <property type="match status" value="1"/>
</dbReference>
<dbReference type="InterPro" id="IPR008271">
    <property type="entry name" value="Ser/Thr_kinase_AS"/>
</dbReference>
<dbReference type="Gene3D" id="3.40.50.410">
    <property type="entry name" value="von Willebrand factor, type A domain"/>
    <property type="match status" value="2"/>
</dbReference>
<organism evidence="1">
    <name type="scientific">Aegilops tauschii</name>
    <name type="common">Tausch's goatgrass</name>
    <name type="synonym">Aegilops squarrosa</name>
    <dbReference type="NCBI Taxonomy" id="37682"/>
    <lineage>
        <taxon>Eukaryota</taxon>
        <taxon>Viridiplantae</taxon>
        <taxon>Streptophyta</taxon>
        <taxon>Embryophyta</taxon>
        <taxon>Tracheophyta</taxon>
        <taxon>Spermatophyta</taxon>
        <taxon>Magnoliopsida</taxon>
        <taxon>Liliopsida</taxon>
        <taxon>Poales</taxon>
        <taxon>Poaceae</taxon>
        <taxon>BOP clade</taxon>
        <taxon>Pooideae</taxon>
        <taxon>Triticodae</taxon>
        <taxon>Triticeae</taxon>
        <taxon>Triticinae</taxon>
        <taxon>Aegilops</taxon>
    </lineage>
</organism>
<dbReference type="PANTHER" id="PTHR10579">
    <property type="entry name" value="CALCIUM-ACTIVATED CHLORIDE CHANNEL REGULATOR"/>
    <property type="match status" value="1"/>
</dbReference>
<dbReference type="InterPro" id="IPR036465">
    <property type="entry name" value="vWFA_dom_sf"/>
</dbReference>
<dbReference type="SUPFAM" id="SSF53300">
    <property type="entry name" value="vWA-like"/>
    <property type="match status" value="1"/>
</dbReference>
<dbReference type="Pfam" id="PF00069">
    <property type="entry name" value="Pkinase"/>
    <property type="match status" value="1"/>
</dbReference>
<protein>
    <submittedName>
        <fullName evidence="1">Cysteine-rich receptor-like protein kinase 41</fullName>
    </submittedName>
</protein>
<dbReference type="Gene3D" id="3.30.200.20">
    <property type="entry name" value="Phosphorylase Kinase, domain 1"/>
    <property type="match status" value="1"/>
</dbReference>
<dbReference type="InterPro" id="IPR051266">
    <property type="entry name" value="CLCR"/>
</dbReference>
<accession>M8BPZ2</accession>
<dbReference type="PROSITE" id="PS00108">
    <property type="entry name" value="PROTEIN_KINASE_ST"/>
    <property type="match status" value="1"/>
</dbReference>
<dbReference type="GO" id="GO:0004672">
    <property type="term" value="F:protein kinase activity"/>
    <property type="evidence" value="ECO:0007669"/>
    <property type="project" value="InterPro"/>
</dbReference>
<dbReference type="PANTHER" id="PTHR10579:SF119">
    <property type="entry name" value="PROTEIN KINASE DOMAIN-CONTAINING PROTEIN"/>
    <property type="match status" value="1"/>
</dbReference>
<dbReference type="PROSITE" id="PS50011">
    <property type="entry name" value="PROTEIN_KINASE_DOM"/>
    <property type="match status" value="1"/>
</dbReference>
<dbReference type="GO" id="GO:0005524">
    <property type="term" value="F:ATP binding"/>
    <property type="evidence" value="ECO:0007669"/>
    <property type="project" value="InterPro"/>
</dbReference>